<dbReference type="PRINTS" id="PR01210">
    <property type="entry name" value="GGTRANSPTASE"/>
</dbReference>
<dbReference type="AlphaFoldDB" id="A0A0C2FQH3"/>
<accession>A0A0C2FQH3</accession>
<dbReference type="PANTHER" id="PTHR11686">
    <property type="entry name" value="GAMMA GLUTAMYL TRANSPEPTIDASE"/>
    <property type="match status" value="1"/>
</dbReference>
<dbReference type="GO" id="GO:0005886">
    <property type="term" value="C:plasma membrane"/>
    <property type="evidence" value="ECO:0007669"/>
    <property type="project" value="TreeGrafter"/>
</dbReference>
<organism evidence="2 3">
    <name type="scientific">Ancylostoma duodenale</name>
    <dbReference type="NCBI Taxonomy" id="51022"/>
    <lineage>
        <taxon>Eukaryota</taxon>
        <taxon>Metazoa</taxon>
        <taxon>Ecdysozoa</taxon>
        <taxon>Nematoda</taxon>
        <taxon>Chromadorea</taxon>
        <taxon>Rhabditida</taxon>
        <taxon>Rhabditina</taxon>
        <taxon>Rhabditomorpha</taxon>
        <taxon>Strongyloidea</taxon>
        <taxon>Ancylostomatidae</taxon>
        <taxon>Ancylostomatinae</taxon>
        <taxon>Ancylostoma</taxon>
    </lineage>
</organism>
<keyword evidence="3" id="KW-1185">Reference proteome</keyword>
<proteinExistence type="predicted"/>
<feature type="region of interest" description="Disordered" evidence="1">
    <location>
        <begin position="1"/>
        <end position="23"/>
    </location>
</feature>
<dbReference type="Proteomes" id="UP000054047">
    <property type="component" value="Unassembled WGS sequence"/>
</dbReference>
<sequence>MHCDRRPRSGSEGRYGDDVRGQVERESHCTTTGWRSVAVPGELHGMWTEFEKFGSKKLSWKSLVQPTIDLLEEGFGCYEADWVATTYRSYLALQWIEADQSIQDYCLSTI</sequence>
<dbReference type="SUPFAM" id="SSF56235">
    <property type="entry name" value="N-terminal nucleophile aminohydrolases (Ntn hydrolases)"/>
    <property type="match status" value="1"/>
</dbReference>
<dbReference type="OrthoDB" id="1081007at2759"/>
<dbReference type="InterPro" id="IPR000101">
    <property type="entry name" value="GGT_peptidase"/>
</dbReference>
<dbReference type="InterPro" id="IPR029055">
    <property type="entry name" value="Ntn_hydrolases_N"/>
</dbReference>
<evidence type="ECO:0000313" key="2">
    <source>
        <dbReference type="EMBL" id="KIH48914.1"/>
    </source>
</evidence>
<evidence type="ECO:0000256" key="1">
    <source>
        <dbReference type="SAM" id="MobiDB-lite"/>
    </source>
</evidence>
<reference evidence="2 3" key="1">
    <citation type="submission" date="2013-12" db="EMBL/GenBank/DDBJ databases">
        <title>Draft genome of the parsitic nematode Ancylostoma duodenale.</title>
        <authorList>
            <person name="Mitreva M."/>
        </authorList>
    </citation>
    <scope>NUCLEOTIDE SEQUENCE [LARGE SCALE GENOMIC DNA]</scope>
    <source>
        <strain evidence="2 3">Zhejiang</strain>
    </source>
</reference>
<dbReference type="Pfam" id="PF01019">
    <property type="entry name" value="G_glu_transpept"/>
    <property type="match status" value="1"/>
</dbReference>
<protein>
    <submittedName>
        <fullName evidence="2">Uncharacterized protein</fullName>
    </submittedName>
</protein>
<dbReference type="PANTHER" id="PTHR11686:SF69">
    <property type="entry name" value="GAMMA-GLUTAMYLTRANSPEPTIDASE 1"/>
    <property type="match status" value="1"/>
</dbReference>
<evidence type="ECO:0000313" key="3">
    <source>
        <dbReference type="Proteomes" id="UP000054047"/>
    </source>
</evidence>
<name>A0A0C2FQH3_9BILA</name>
<dbReference type="GO" id="GO:0036374">
    <property type="term" value="F:glutathione hydrolase activity"/>
    <property type="evidence" value="ECO:0007669"/>
    <property type="project" value="InterPro"/>
</dbReference>
<dbReference type="GO" id="GO:0006751">
    <property type="term" value="P:glutathione catabolic process"/>
    <property type="evidence" value="ECO:0007669"/>
    <property type="project" value="InterPro"/>
</dbReference>
<dbReference type="EMBL" id="KN756185">
    <property type="protein sequence ID" value="KIH48914.1"/>
    <property type="molecule type" value="Genomic_DNA"/>
</dbReference>
<gene>
    <name evidence="2" type="ORF">ANCDUO_21013</name>
</gene>